<evidence type="ECO:0000259" key="2">
    <source>
        <dbReference type="Pfam" id="PF21836"/>
    </source>
</evidence>
<dbReference type="Pfam" id="PF21836">
    <property type="entry name" value="DUF6895"/>
    <property type="match status" value="1"/>
</dbReference>
<accession>A0A7W3WQ78</accession>
<sequence length="149" mass="16989">MTTATTTAPVALLHQVGARAVDWLHRHRDGFRPRRDPGPPAGERRPSDPSDEWQAPGPAAEWEVKDRLKPIGELAIIGKVLFREGVAGSRQAALARQLLDAAWRDHLEGGRLLRWMQDREPLSPIPFEIYVPFRELGYHDPEFEEHLRH</sequence>
<reference evidence="4" key="1">
    <citation type="submission" date="2020-05" db="EMBL/GenBank/DDBJ databases">
        <title>Classification of alakaliphilic streptomycetes isolated from an alkaline soil next to Lonar Crater, India and a proposal for the recognition of Streptomyces alkaliterrae sp. nov.</title>
        <authorList>
            <person name="Golinska P."/>
        </authorList>
    </citation>
    <scope>NUCLEOTIDE SEQUENCE [LARGE SCALE GENOMIC DNA]</scope>
    <source>
        <strain evidence="4">OF3</strain>
    </source>
</reference>
<comment type="caution">
    <text evidence="3">The sequence shown here is derived from an EMBL/GenBank/DDBJ whole genome shotgun (WGS) entry which is preliminary data.</text>
</comment>
<feature type="non-terminal residue" evidence="3">
    <location>
        <position position="149"/>
    </location>
</feature>
<evidence type="ECO:0000256" key="1">
    <source>
        <dbReference type="SAM" id="MobiDB-lite"/>
    </source>
</evidence>
<evidence type="ECO:0000313" key="3">
    <source>
        <dbReference type="EMBL" id="MBB1256409.1"/>
    </source>
</evidence>
<feature type="compositionally biased region" description="Basic and acidic residues" evidence="1">
    <location>
        <begin position="30"/>
        <end position="48"/>
    </location>
</feature>
<feature type="domain" description="DUF6895" evidence="2">
    <location>
        <begin position="18"/>
        <end position="149"/>
    </location>
</feature>
<gene>
    <name evidence="3" type="ORF">H3146_24085</name>
</gene>
<feature type="region of interest" description="Disordered" evidence="1">
    <location>
        <begin position="28"/>
        <end position="58"/>
    </location>
</feature>
<dbReference type="EMBL" id="JABJWZ010000355">
    <property type="protein sequence ID" value="MBB1256409.1"/>
    <property type="molecule type" value="Genomic_DNA"/>
</dbReference>
<proteinExistence type="predicted"/>
<organism evidence="3 4">
    <name type="scientific">Streptomyces alkaliterrae</name>
    <dbReference type="NCBI Taxonomy" id="2213162"/>
    <lineage>
        <taxon>Bacteria</taxon>
        <taxon>Bacillati</taxon>
        <taxon>Actinomycetota</taxon>
        <taxon>Actinomycetes</taxon>
        <taxon>Kitasatosporales</taxon>
        <taxon>Streptomycetaceae</taxon>
        <taxon>Streptomyces</taxon>
    </lineage>
</organism>
<evidence type="ECO:0000313" key="4">
    <source>
        <dbReference type="Proteomes" id="UP000525686"/>
    </source>
</evidence>
<dbReference type="InterPro" id="IPR054190">
    <property type="entry name" value="DUF6895"/>
</dbReference>
<protein>
    <recommendedName>
        <fullName evidence="2">DUF6895 domain-containing protein</fullName>
    </recommendedName>
</protein>
<name>A0A7W3WQ78_9ACTN</name>
<dbReference type="Proteomes" id="UP000525686">
    <property type="component" value="Unassembled WGS sequence"/>
</dbReference>
<dbReference type="AlphaFoldDB" id="A0A7W3WQ78"/>